<keyword evidence="2" id="KW-1185">Reference proteome</keyword>
<reference evidence="1 2" key="1">
    <citation type="submission" date="2021-06" db="EMBL/GenBank/DDBJ databases">
        <title>Caerostris extrusa draft genome.</title>
        <authorList>
            <person name="Kono N."/>
            <person name="Arakawa K."/>
        </authorList>
    </citation>
    <scope>NUCLEOTIDE SEQUENCE [LARGE SCALE GENOMIC DNA]</scope>
</reference>
<accession>A0AAV4T309</accession>
<name>A0AAV4T309_CAEEX</name>
<gene>
    <name evidence="1" type="ORF">CEXT_238391</name>
</gene>
<protein>
    <submittedName>
        <fullName evidence="1">Uncharacterized protein</fullName>
    </submittedName>
</protein>
<dbReference type="AlphaFoldDB" id="A0AAV4T309"/>
<sequence length="108" mass="12371">MLVSGTEKHYIFHDHVHVKNGSQLRDSAKYRCISSEYVGGEIFSFQQFLLTLYNHALYFHAGEKAGLNLNFEWGAGDFTYGIKGGVEVFLEKGIRDVLHPARDKKWFS</sequence>
<comment type="caution">
    <text evidence="1">The sequence shown here is derived from an EMBL/GenBank/DDBJ whole genome shotgun (WGS) entry which is preliminary data.</text>
</comment>
<evidence type="ECO:0000313" key="1">
    <source>
        <dbReference type="EMBL" id="GIY40534.1"/>
    </source>
</evidence>
<organism evidence="1 2">
    <name type="scientific">Caerostris extrusa</name>
    <name type="common">Bark spider</name>
    <name type="synonym">Caerostris bankana</name>
    <dbReference type="NCBI Taxonomy" id="172846"/>
    <lineage>
        <taxon>Eukaryota</taxon>
        <taxon>Metazoa</taxon>
        <taxon>Ecdysozoa</taxon>
        <taxon>Arthropoda</taxon>
        <taxon>Chelicerata</taxon>
        <taxon>Arachnida</taxon>
        <taxon>Araneae</taxon>
        <taxon>Araneomorphae</taxon>
        <taxon>Entelegynae</taxon>
        <taxon>Araneoidea</taxon>
        <taxon>Araneidae</taxon>
        <taxon>Caerostris</taxon>
    </lineage>
</organism>
<evidence type="ECO:0000313" key="2">
    <source>
        <dbReference type="Proteomes" id="UP001054945"/>
    </source>
</evidence>
<dbReference type="Proteomes" id="UP001054945">
    <property type="component" value="Unassembled WGS sequence"/>
</dbReference>
<dbReference type="EMBL" id="BPLR01010625">
    <property type="protein sequence ID" value="GIY40534.1"/>
    <property type="molecule type" value="Genomic_DNA"/>
</dbReference>
<proteinExistence type="predicted"/>